<reference evidence="2 3" key="1">
    <citation type="journal article" date="2021" name="Front. Microbiol.">
        <title>Aerobic Denitrification and Heterotrophic Sulfur Oxidation in the Genus Halomonas Revealed by Six Novel Species Characterizations and Genome-Based Analysis.</title>
        <authorList>
            <person name="Wang L."/>
            <person name="Shao Z."/>
        </authorList>
    </citation>
    <scope>NUCLEOTIDE SEQUENCE [LARGE SCALE GENOMIC DNA]</scope>
    <source>
        <strain evidence="2 3">MCCC 1A11058</strain>
    </source>
</reference>
<proteinExistence type="predicted"/>
<dbReference type="InterPro" id="IPR025263">
    <property type="entry name" value="YhdP_central"/>
</dbReference>
<gene>
    <name evidence="2" type="ORF">HOP59_05520</name>
</gene>
<keyword evidence="3" id="KW-1185">Reference proteome</keyword>
<dbReference type="PANTHER" id="PTHR38690:SF1">
    <property type="entry name" value="PROTEASE"/>
    <property type="match status" value="1"/>
</dbReference>
<evidence type="ECO:0000313" key="3">
    <source>
        <dbReference type="Proteomes" id="UP001320272"/>
    </source>
</evidence>
<protein>
    <submittedName>
        <fullName evidence="2">DUF3971 domain-containing protein</fullName>
    </submittedName>
</protein>
<dbReference type="PANTHER" id="PTHR38690">
    <property type="entry name" value="PROTEASE-RELATED"/>
    <property type="match status" value="1"/>
</dbReference>
<accession>A0ABS9APD9</accession>
<feature type="domain" description="YhdP central" evidence="1">
    <location>
        <begin position="4"/>
        <end position="1270"/>
    </location>
</feature>
<dbReference type="Proteomes" id="UP001320272">
    <property type="component" value="Unassembled WGS sequence"/>
</dbReference>
<name>A0ABS9APD9_9GAMM</name>
<evidence type="ECO:0000313" key="2">
    <source>
        <dbReference type="EMBL" id="MCE8023582.1"/>
    </source>
</evidence>
<comment type="caution">
    <text evidence="2">The sequence shown here is derived from an EMBL/GenBank/DDBJ whole genome shotgun (WGS) entry which is preliminary data.</text>
</comment>
<dbReference type="Pfam" id="PF13116">
    <property type="entry name" value="YhdP"/>
    <property type="match status" value="1"/>
</dbReference>
<dbReference type="EMBL" id="JABFTV010000002">
    <property type="protein sequence ID" value="MCE8023582.1"/>
    <property type="molecule type" value="Genomic_DNA"/>
</dbReference>
<evidence type="ECO:0000259" key="1">
    <source>
        <dbReference type="Pfam" id="PF13116"/>
    </source>
</evidence>
<dbReference type="RefSeq" id="WP_234253120.1">
    <property type="nucleotide sequence ID" value="NZ_JABFTV010000002.1"/>
</dbReference>
<sequence length="1276" mass="139508">MHPLRQVARWSLTLLAVLLALVAVLLVVLRLALSQVDQLAPRVERLLEARTGATVQLREFDAALARLDPMVTGGGLTMSTQPGEAGLPLLEVDQAQLRLNTAASLRTGVPVVEDARLSGLTLHLYQDEQGGWHWPDPARIPPELLEGEFDLERLDFWVGLLLRQRAWVEDVRLVLHGRERRVDMFAPRLLLTGDERRAHLEGEVHLEGQEEATLQAVLEVFPGPTGFRDFSAALQADMKLDTLIDLVEVFTLDDPLRLEDASGDVTLWGRWHRGALADARLDIDVPRLVLRRDDEPIVLEPLKARGQWLRNDEGWEAWLQGDASAADWAEPRELEDEQQPALPHFWHIRHDGDGWWLTTSQFELASLAAWQERVLLPEGLVRTIDALEPRGLISGLGVGRRNGQWLAQAALHQVEVEPWDDVPGGGPLDAWVEARDLSGRIEFVGVGDPTFKVPELYPAPMELSHASGEVRWTYEGPRTFVSGRDLKAGWQGAEVEGGFGLAIGGGVHGGLGLDLRFRNADALERPLMDWLPADVLGEELDAWLAAGVAGRVPSGELKLHLPLRRGGSGVEPRLRLDLEIEEGRLPFDPRWPVIEGLEGRLTAGIGTLDAEVYHAESLGVLGHNGRVTIEDDVLHVIGDLTSDADGVRRYLRAIPVDGIEQVDDWRGEGSASGRIELSTRLGEEEGFQLDLETDVDMQRLVYLPLEVPLSDVKGPLAWRQRDDEGGLEGRLEGRLFGGPINADIDTLAGYVALDGGVEVDRVLQRFDVTALADGVSGRLPWRARFTLGETRNTFRFDSNLQGVAIDLPAPLGKPAGESRTLWIEADLDQQRVEAEMGGDARLRWRGLPWSDLGQGQFWLGRLPDAPSWPDQEGWSGTIYQSRLDLVEWGTALAPLLDGGAPGGGEGPGPLRRLRVETACLVGPEDCLGVMTADARPHTGGGWHVALRGDLLEGSLDYRPALAEPLDIALDRLTLDGLLPAETQEAGNLLAELDVPPDPTPLPGWVGEVPNGRLRLAEILYQGRVIGPLTAHWEGSPQRLRVAPLGLTLGQITARGEVVWESAGPGDSLTRSRLDLDGRDLGTALERLGQPVSIRSNETRVRSQLAWPGPPWQFALARSRGSVEAELRNGRFVNLESPTARVVGLLNVDNLVRRLRMDFSDVTGQGTAFDHVIGAATLYGGVLETTGPIRIDGPATSFTLEGTVDLSRRELDQRLGVTVPVSSSLPLAAVIAGAPVVGGALFIADRLFGSAIDRVTRIHYRVRGPWTSPDITLETAE</sequence>
<organism evidence="2 3">
    <name type="scientific">Billgrantia aerodenitrificans</name>
    <dbReference type="NCBI Taxonomy" id="2733483"/>
    <lineage>
        <taxon>Bacteria</taxon>
        <taxon>Pseudomonadati</taxon>
        <taxon>Pseudomonadota</taxon>
        <taxon>Gammaproteobacteria</taxon>
        <taxon>Oceanospirillales</taxon>
        <taxon>Halomonadaceae</taxon>
        <taxon>Billgrantia</taxon>
    </lineage>
</organism>
<dbReference type="InterPro" id="IPR011836">
    <property type="entry name" value="YhdP"/>
</dbReference>